<dbReference type="GO" id="GO:0009279">
    <property type="term" value="C:cell outer membrane"/>
    <property type="evidence" value="ECO:0007669"/>
    <property type="project" value="UniProtKB-SubCell"/>
</dbReference>
<dbReference type="SUPFAM" id="SSF48452">
    <property type="entry name" value="TPR-like"/>
    <property type="match status" value="1"/>
</dbReference>
<evidence type="ECO:0000313" key="9">
    <source>
        <dbReference type="EMBL" id="KGN87192.1"/>
    </source>
</evidence>
<dbReference type="PROSITE" id="PS51257">
    <property type="entry name" value="PROKAR_LIPOPROTEIN"/>
    <property type="match status" value="1"/>
</dbReference>
<accession>A0A0A2FAT7</accession>
<dbReference type="AlphaFoldDB" id="A0A0A2FAT7"/>
<evidence type="ECO:0000259" key="8">
    <source>
        <dbReference type="Pfam" id="PF14322"/>
    </source>
</evidence>
<gene>
    <name evidence="9" type="ORF">HR08_02645</name>
</gene>
<evidence type="ECO:0000256" key="3">
    <source>
        <dbReference type="ARBA" id="ARBA00022729"/>
    </source>
</evidence>
<dbReference type="RefSeq" id="WP_039420310.1">
    <property type="nucleotide sequence ID" value="NZ_JRAI01000016.1"/>
</dbReference>
<evidence type="ECO:0000256" key="5">
    <source>
        <dbReference type="ARBA" id="ARBA00023237"/>
    </source>
</evidence>
<comment type="similarity">
    <text evidence="2">Belongs to the SusD family.</text>
</comment>
<organism evidence="9 10">
    <name type="scientific">Porphyromonas gulae</name>
    <dbReference type="NCBI Taxonomy" id="111105"/>
    <lineage>
        <taxon>Bacteria</taxon>
        <taxon>Pseudomonadati</taxon>
        <taxon>Bacteroidota</taxon>
        <taxon>Bacteroidia</taxon>
        <taxon>Bacteroidales</taxon>
        <taxon>Porphyromonadaceae</taxon>
        <taxon>Porphyromonas</taxon>
    </lineage>
</organism>
<sequence>MKKILYWAAAALFAVSLVSCDLNRDPEDKAKKEPFKTIAQARQSRDGLYSLLRESEQLAFHVYDEVQSDMYTTTKNDGNQYYPFVAWQLGSMETHGRADEDQVYGIAGYYFEYSRLIQQANSYIEDMEKALANNTDMSIFISSEEVERAKRYLAEVRVVQALANWRLMDRFAYKYDAASNQSPQNLGIVLIKEFNPAYIGPRATQKECYDHILSALETAITVLPEKNPDGITYIGRDYAHALRARVHLSMGSYADALADAKQIVEKYPLIDADNAEDFAKIYRSDANNPEIVFRAFASPTTGAVGATSLNGASVVNKKIKYAPFIVPLQWVVDLYEDADYRKSVYIDKTVSNGSEKGYLVNKFLEDPAYRETADIPILKIGVRMFSIAEAYLMVAECAHMTGDDATAIAYLKKLSAARGGNIDTGDVMKAVQEERTRELIGEGARLRDMIRWNLPNIDKTEIQPSLAGYAREIVLEQAVPAGHYAFTWEFPNRDRQVNPHLIKNW</sequence>
<proteinExistence type="inferred from homology"/>
<keyword evidence="5" id="KW-0998">Cell outer membrane</keyword>
<keyword evidence="3 6" id="KW-0732">Signal</keyword>
<dbReference type="Pfam" id="PF14322">
    <property type="entry name" value="SusD-like_3"/>
    <property type="match status" value="1"/>
</dbReference>
<evidence type="ECO:0000256" key="4">
    <source>
        <dbReference type="ARBA" id="ARBA00023136"/>
    </source>
</evidence>
<dbReference type="Gene3D" id="1.25.40.390">
    <property type="match status" value="1"/>
</dbReference>
<dbReference type="EMBL" id="JRAI01000016">
    <property type="protein sequence ID" value="KGN87192.1"/>
    <property type="molecule type" value="Genomic_DNA"/>
</dbReference>
<dbReference type="InterPro" id="IPR033985">
    <property type="entry name" value="SusD-like_N"/>
</dbReference>
<dbReference type="OrthoDB" id="1080118at2"/>
<evidence type="ECO:0000259" key="7">
    <source>
        <dbReference type="Pfam" id="PF07980"/>
    </source>
</evidence>
<keyword evidence="4" id="KW-0472">Membrane</keyword>
<evidence type="ECO:0000256" key="2">
    <source>
        <dbReference type="ARBA" id="ARBA00006275"/>
    </source>
</evidence>
<protein>
    <submittedName>
        <fullName evidence="9">Starch-binding protein, SusD-like family</fullName>
    </submittedName>
</protein>
<feature type="signal peptide" evidence="6">
    <location>
        <begin position="1"/>
        <end position="24"/>
    </location>
</feature>
<dbReference type="Pfam" id="PF07980">
    <property type="entry name" value="SusD_RagB"/>
    <property type="match status" value="1"/>
</dbReference>
<dbReference type="InterPro" id="IPR012944">
    <property type="entry name" value="SusD_RagB_dom"/>
</dbReference>
<feature type="domain" description="RagB/SusD" evidence="7">
    <location>
        <begin position="347"/>
        <end position="458"/>
    </location>
</feature>
<evidence type="ECO:0000256" key="1">
    <source>
        <dbReference type="ARBA" id="ARBA00004442"/>
    </source>
</evidence>
<dbReference type="InterPro" id="IPR011990">
    <property type="entry name" value="TPR-like_helical_dom_sf"/>
</dbReference>
<feature type="chain" id="PRO_5001998748" evidence="6">
    <location>
        <begin position="25"/>
        <end position="505"/>
    </location>
</feature>
<feature type="domain" description="SusD-like N-terminal" evidence="8">
    <location>
        <begin position="60"/>
        <end position="247"/>
    </location>
</feature>
<comment type="subcellular location">
    <subcellularLocation>
        <location evidence="1">Cell outer membrane</location>
    </subcellularLocation>
</comment>
<dbReference type="Proteomes" id="UP000030130">
    <property type="component" value="Unassembled WGS sequence"/>
</dbReference>
<reference evidence="9 10" key="1">
    <citation type="submission" date="2014-08" db="EMBL/GenBank/DDBJ databases">
        <title>Porphyromonas gulae strain:COT-052_OH1451 Genome sequencing.</title>
        <authorList>
            <person name="Wallis C."/>
            <person name="Deusch O."/>
            <person name="O'Flynn C."/>
            <person name="Davis I."/>
            <person name="Jospin G."/>
            <person name="Darling A.E."/>
            <person name="Coil D.A."/>
            <person name="Alexiev A."/>
            <person name="Horsfall A."/>
            <person name="Kirkwood N."/>
            <person name="Harris S."/>
            <person name="Eisen J.A."/>
        </authorList>
    </citation>
    <scope>NUCLEOTIDE SEQUENCE [LARGE SCALE GENOMIC DNA]</scope>
    <source>
        <strain evidence="10">COT-052 OH1451</strain>
    </source>
</reference>
<comment type="caution">
    <text evidence="9">The sequence shown here is derived from an EMBL/GenBank/DDBJ whole genome shotgun (WGS) entry which is preliminary data.</text>
</comment>
<name>A0A0A2FAT7_9PORP</name>
<evidence type="ECO:0000313" key="10">
    <source>
        <dbReference type="Proteomes" id="UP000030130"/>
    </source>
</evidence>
<evidence type="ECO:0000256" key="6">
    <source>
        <dbReference type="SAM" id="SignalP"/>
    </source>
</evidence>